<dbReference type="InterPro" id="IPR018957">
    <property type="entry name" value="Znf_C3HC4_RING-type"/>
</dbReference>
<dbReference type="GO" id="GO:0016558">
    <property type="term" value="P:protein import into peroxisome matrix"/>
    <property type="evidence" value="ECO:0007669"/>
    <property type="project" value="InterPro"/>
</dbReference>
<organism evidence="21 22">
    <name type="scientific">Rhynocoris fuscipes</name>
    <dbReference type="NCBI Taxonomy" id="488301"/>
    <lineage>
        <taxon>Eukaryota</taxon>
        <taxon>Metazoa</taxon>
        <taxon>Ecdysozoa</taxon>
        <taxon>Arthropoda</taxon>
        <taxon>Hexapoda</taxon>
        <taxon>Insecta</taxon>
        <taxon>Pterygota</taxon>
        <taxon>Neoptera</taxon>
        <taxon>Paraneoptera</taxon>
        <taxon>Hemiptera</taxon>
        <taxon>Heteroptera</taxon>
        <taxon>Panheteroptera</taxon>
        <taxon>Cimicomorpha</taxon>
        <taxon>Reduviidae</taxon>
        <taxon>Harpactorinae</taxon>
        <taxon>Harpactorini</taxon>
        <taxon>Rhynocoris</taxon>
    </lineage>
</organism>
<comment type="pathway">
    <text evidence="2">Protein modification; protein ubiquitination.</text>
</comment>
<evidence type="ECO:0000256" key="3">
    <source>
        <dbReference type="ARBA" id="ARBA00008704"/>
    </source>
</evidence>
<dbReference type="SMART" id="SM00184">
    <property type="entry name" value="RING"/>
    <property type="match status" value="1"/>
</dbReference>
<evidence type="ECO:0000256" key="16">
    <source>
        <dbReference type="ARBA" id="ARBA00034438"/>
    </source>
</evidence>
<dbReference type="PROSITE" id="PS00518">
    <property type="entry name" value="ZF_RING_1"/>
    <property type="match status" value="1"/>
</dbReference>
<evidence type="ECO:0000256" key="14">
    <source>
        <dbReference type="ARBA" id="ARBA00023140"/>
    </source>
</evidence>
<feature type="transmembrane region" description="Helical" evidence="19">
    <location>
        <begin position="182"/>
        <end position="203"/>
    </location>
</feature>
<evidence type="ECO:0000256" key="11">
    <source>
        <dbReference type="ARBA" id="ARBA00022927"/>
    </source>
</evidence>
<evidence type="ECO:0000256" key="17">
    <source>
        <dbReference type="ARBA" id="ARBA00034523"/>
    </source>
</evidence>
<keyword evidence="11" id="KW-0653">Protein transport</keyword>
<dbReference type="InterPro" id="IPR013083">
    <property type="entry name" value="Znf_RING/FYVE/PHD"/>
</dbReference>
<dbReference type="PANTHER" id="PTHR48178">
    <property type="entry name" value="PEROXISOME BIOGENESIS FACTOR 2"/>
    <property type="match status" value="1"/>
</dbReference>
<evidence type="ECO:0000256" key="4">
    <source>
        <dbReference type="ARBA" id="ARBA00022448"/>
    </source>
</evidence>
<comment type="catalytic activity">
    <reaction evidence="16">
        <text>[E2 ubiquitin-conjugating enzyme]-S-ubiquitinyl-L-cysteine + [acceptor protein]-L-cysteine = [E2 ubiquitin-conjugating enzyme]-L-cysteine + [acceptor protein]-S-ubiquitinyl-L-cysteine.</text>
        <dbReference type="EC" id="2.3.2.36"/>
    </reaction>
</comment>
<dbReference type="Gene3D" id="3.30.40.10">
    <property type="entry name" value="Zinc/RING finger domain, C3HC4 (zinc finger)"/>
    <property type="match status" value="1"/>
</dbReference>
<protein>
    <recommendedName>
        <fullName evidence="17">RING-type E3 ubiquitin transferase (cysteine targeting)</fullName>
        <ecNumber evidence="17">2.3.2.36</ecNumber>
    </recommendedName>
    <alternativeName>
        <fullName evidence="15">Peroxin-2</fullName>
    </alternativeName>
</protein>
<keyword evidence="7" id="KW-0479">Metal-binding</keyword>
<evidence type="ECO:0000256" key="7">
    <source>
        <dbReference type="ARBA" id="ARBA00022723"/>
    </source>
</evidence>
<evidence type="ECO:0000256" key="18">
    <source>
        <dbReference type="PROSITE-ProRule" id="PRU00175"/>
    </source>
</evidence>
<dbReference type="InterPro" id="IPR017907">
    <property type="entry name" value="Znf_RING_CS"/>
</dbReference>
<dbReference type="SUPFAM" id="SSF57850">
    <property type="entry name" value="RING/U-box"/>
    <property type="match status" value="1"/>
</dbReference>
<accession>A0AAW1CLS8</accession>
<comment type="caution">
    <text evidence="21">The sequence shown here is derived from an EMBL/GenBank/DDBJ whole genome shotgun (WGS) entry which is preliminary data.</text>
</comment>
<dbReference type="EC" id="2.3.2.36" evidence="17"/>
<dbReference type="Pfam" id="PF00097">
    <property type="entry name" value="zf-C3HC4"/>
    <property type="match status" value="1"/>
</dbReference>
<evidence type="ECO:0000256" key="13">
    <source>
        <dbReference type="ARBA" id="ARBA00023136"/>
    </source>
</evidence>
<evidence type="ECO:0000256" key="19">
    <source>
        <dbReference type="SAM" id="Phobius"/>
    </source>
</evidence>
<keyword evidence="8 18" id="KW-0863">Zinc-finger</keyword>
<keyword evidence="6 19" id="KW-0812">Transmembrane</keyword>
<evidence type="ECO:0000256" key="12">
    <source>
        <dbReference type="ARBA" id="ARBA00022989"/>
    </source>
</evidence>
<evidence type="ECO:0000256" key="1">
    <source>
        <dbReference type="ARBA" id="ARBA00004585"/>
    </source>
</evidence>
<evidence type="ECO:0000256" key="6">
    <source>
        <dbReference type="ARBA" id="ARBA00022692"/>
    </source>
</evidence>
<dbReference type="PROSITE" id="PS50089">
    <property type="entry name" value="ZF_RING_2"/>
    <property type="match status" value="1"/>
</dbReference>
<keyword evidence="13 19" id="KW-0472">Membrane</keyword>
<keyword evidence="9" id="KW-0833">Ubl conjugation pathway</keyword>
<evidence type="ECO:0000256" key="2">
    <source>
        <dbReference type="ARBA" id="ARBA00004906"/>
    </source>
</evidence>
<dbReference type="GO" id="GO:0008270">
    <property type="term" value="F:zinc ion binding"/>
    <property type="evidence" value="ECO:0007669"/>
    <property type="project" value="UniProtKB-KW"/>
</dbReference>
<gene>
    <name evidence="21" type="ORF">O3M35_003555</name>
</gene>
<keyword evidence="14" id="KW-0576">Peroxisome</keyword>
<reference evidence="21 22" key="1">
    <citation type="submission" date="2022-12" db="EMBL/GenBank/DDBJ databases">
        <title>Chromosome-level genome assembly of true bugs.</title>
        <authorList>
            <person name="Ma L."/>
            <person name="Li H."/>
        </authorList>
    </citation>
    <scope>NUCLEOTIDE SEQUENCE [LARGE SCALE GENOMIC DNA]</scope>
    <source>
        <strain evidence="21">Lab_2022b</strain>
    </source>
</reference>
<dbReference type="PANTHER" id="PTHR48178:SF1">
    <property type="entry name" value="PEROXISOME BIOGENESIS FACTOR 2"/>
    <property type="match status" value="1"/>
</dbReference>
<evidence type="ECO:0000256" key="8">
    <source>
        <dbReference type="ARBA" id="ARBA00022771"/>
    </source>
</evidence>
<evidence type="ECO:0000256" key="9">
    <source>
        <dbReference type="ARBA" id="ARBA00022786"/>
    </source>
</evidence>
<dbReference type="GO" id="GO:0061630">
    <property type="term" value="F:ubiquitin protein ligase activity"/>
    <property type="evidence" value="ECO:0007669"/>
    <property type="project" value="UniProtKB-EC"/>
</dbReference>
<dbReference type="Pfam" id="PF04757">
    <property type="entry name" value="Pex2_Pex12"/>
    <property type="match status" value="1"/>
</dbReference>
<keyword evidence="4" id="KW-0813">Transport</keyword>
<evidence type="ECO:0000313" key="21">
    <source>
        <dbReference type="EMBL" id="KAK9499040.1"/>
    </source>
</evidence>
<keyword evidence="22" id="KW-1185">Reference proteome</keyword>
<dbReference type="InterPro" id="IPR025654">
    <property type="entry name" value="PEX2/10"/>
</dbReference>
<evidence type="ECO:0000256" key="15">
    <source>
        <dbReference type="ARBA" id="ARBA00032511"/>
    </source>
</evidence>
<keyword evidence="10" id="KW-0862">Zinc</keyword>
<evidence type="ECO:0000256" key="5">
    <source>
        <dbReference type="ARBA" id="ARBA00022679"/>
    </source>
</evidence>
<evidence type="ECO:0000256" key="10">
    <source>
        <dbReference type="ARBA" id="ARBA00022833"/>
    </source>
</evidence>
<feature type="domain" description="RING-type" evidence="20">
    <location>
        <begin position="233"/>
        <end position="272"/>
    </location>
</feature>
<evidence type="ECO:0000313" key="22">
    <source>
        <dbReference type="Proteomes" id="UP001461498"/>
    </source>
</evidence>
<proteinExistence type="inferred from homology"/>
<sequence>MTTTEKEITPSRVTVLDANELNNEIFSIIKNQLTAITNNLPPQVTYFDPELQTLLKTILWVLSVQRTSATFGQQLLKIKYSKQIPNNSLSRLGFILIGSSYLKQRLPLFFSLFQRTSDSNFAYKIIDYCELAVNIANILYFIKFIRQGGASTFLEYLLGLKPISTVPSSSRNIGYSFMARELIWHGLIELLVLVIPMINYHALKRRFKKYINFTATEQRKETVEELNKENLKCAVCKDFLILPHHMGCSHLFCYYCLLSHRLADKKFECPICGFSNPEASIIPLSLKW</sequence>
<dbReference type="AlphaFoldDB" id="A0AAW1CLS8"/>
<dbReference type="EMBL" id="JAPXFL010000012">
    <property type="protein sequence ID" value="KAK9499040.1"/>
    <property type="molecule type" value="Genomic_DNA"/>
</dbReference>
<comment type="similarity">
    <text evidence="3">Belongs to the pex2/pex10/pex12 family.</text>
</comment>
<dbReference type="InterPro" id="IPR006845">
    <property type="entry name" value="Pex_N"/>
</dbReference>
<name>A0AAW1CLS8_9HEMI</name>
<keyword evidence="12 19" id="KW-1133">Transmembrane helix</keyword>
<comment type="subcellular location">
    <subcellularLocation>
        <location evidence="1">Peroxisome membrane</location>
        <topology evidence="1">Multi-pass membrane protein</topology>
    </subcellularLocation>
</comment>
<dbReference type="Proteomes" id="UP001461498">
    <property type="component" value="Unassembled WGS sequence"/>
</dbReference>
<evidence type="ECO:0000259" key="20">
    <source>
        <dbReference type="PROSITE" id="PS50089"/>
    </source>
</evidence>
<keyword evidence="5" id="KW-0808">Transferase</keyword>
<dbReference type="GO" id="GO:0005778">
    <property type="term" value="C:peroxisomal membrane"/>
    <property type="evidence" value="ECO:0007669"/>
    <property type="project" value="UniProtKB-SubCell"/>
</dbReference>
<dbReference type="InterPro" id="IPR001841">
    <property type="entry name" value="Znf_RING"/>
</dbReference>